<dbReference type="InterPro" id="IPR036097">
    <property type="entry name" value="HisK_dim/P_sf"/>
</dbReference>
<dbReference type="GO" id="GO:0000155">
    <property type="term" value="F:phosphorelay sensor kinase activity"/>
    <property type="evidence" value="ECO:0007669"/>
    <property type="project" value="InterPro"/>
</dbReference>
<proteinExistence type="predicted"/>
<sequence>MTSLEKLDQLIHATLGELTPGITHEINNPLQFIAGNIHYLNEHFKKISELMEGLQQILGTNDKKASRSETTISAADMEKLKKLFSATDPDFSLTEIPLSLQECFEGINRISDITDAVRKISTGRESDDCNVNELVSACMILIQNKLKYAARVTLSLCPQNPVINCFRNQIFLVIMIILKKSLSNLLTIKKNSQHGWLGEIILSVAIEDNKVNITISDNAIVQSWHDKTNENLNLLSEMENIIEEHNGEIIMTENSDGSIYRLFFPLK</sequence>
<name>A0A2N1PKJ2_9BACT</name>
<dbReference type="Gene3D" id="1.10.287.130">
    <property type="match status" value="1"/>
</dbReference>
<dbReference type="Proteomes" id="UP000233256">
    <property type="component" value="Unassembled WGS sequence"/>
</dbReference>
<dbReference type="InterPro" id="IPR036890">
    <property type="entry name" value="HATPase_C_sf"/>
</dbReference>
<reference evidence="1 2" key="1">
    <citation type="journal article" date="2017" name="ISME J.">
        <title>Potential for microbial H2 and metal transformations associated with novel bacteria and archaea in deep terrestrial subsurface sediments.</title>
        <authorList>
            <person name="Hernsdorf A.W."/>
            <person name="Amano Y."/>
            <person name="Miyakawa K."/>
            <person name="Ise K."/>
            <person name="Suzuki Y."/>
            <person name="Anantharaman K."/>
            <person name="Probst A."/>
            <person name="Burstein D."/>
            <person name="Thomas B.C."/>
            <person name="Banfield J.F."/>
        </authorList>
    </citation>
    <scope>NUCLEOTIDE SEQUENCE [LARGE SCALE GENOMIC DNA]</scope>
    <source>
        <strain evidence="1">HGW-Wallbacteria-1</strain>
    </source>
</reference>
<comment type="caution">
    <text evidence="1">The sequence shown here is derived from an EMBL/GenBank/DDBJ whole genome shotgun (WGS) entry which is preliminary data.</text>
</comment>
<dbReference type="SUPFAM" id="SSF47384">
    <property type="entry name" value="Homodimeric domain of signal transducing histidine kinase"/>
    <property type="match status" value="1"/>
</dbReference>
<dbReference type="EMBL" id="PGXC01000033">
    <property type="protein sequence ID" value="PKK88846.1"/>
    <property type="molecule type" value="Genomic_DNA"/>
</dbReference>
<evidence type="ECO:0000313" key="1">
    <source>
        <dbReference type="EMBL" id="PKK88846.1"/>
    </source>
</evidence>
<dbReference type="AlphaFoldDB" id="A0A2N1PKJ2"/>
<protein>
    <submittedName>
        <fullName evidence="1">Uncharacterized protein</fullName>
    </submittedName>
</protein>
<accession>A0A2N1PKJ2</accession>
<organism evidence="1 2">
    <name type="scientific">Candidatus Wallbacteria bacterium HGW-Wallbacteria-1</name>
    <dbReference type="NCBI Taxonomy" id="2013854"/>
    <lineage>
        <taxon>Bacteria</taxon>
        <taxon>Candidatus Walliibacteriota</taxon>
    </lineage>
</organism>
<dbReference type="InterPro" id="IPR003661">
    <property type="entry name" value="HisK_dim/P_dom"/>
</dbReference>
<evidence type="ECO:0000313" key="2">
    <source>
        <dbReference type="Proteomes" id="UP000233256"/>
    </source>
</evidence>
<gene>
    <name evidence="1" type="ORF">CVV64_17025</name>
</gene>
<dbReference type="SUPFAM" id="SSF55874">
    <property type="entry name" value="ATPase domain of HSP90 chaperone/DNA topoisomerase II/histidine kinase"/>
    <property type="match status" value="1"/>
</dbReference>
<dbReference type="CDD" id="cd00082">
    <property type="entry name" value="HisKA"/>
    <property type="match status" value="1"/>
</dbReference>